<feature type="region of interest" description="Disordered" evidence="1">
    <location>
        <begin position="40"/>
        <end position="79"/>
    </location>
</feature>
<dbReference type="Proteomes" id="UP001589709">
    <property type="component" value="Unassembled WGS sequence"/>
</dbReference>
<accession>A0ABV5MXZ0</accession>
<evidence type="ECO:0000256" key="2">
    <source>
        <dbReference type="SAM" id="Phobius"/>
    </source>
</evidence>
<comment type="caution">
    <text evidence="3">The sequence shown here is derived from an EMBL/GenBank/DDBJ whole genome shotgun (WGS) entry which is preliminary data.</text>
</comment>
<name>A0ABV5MXZ0_9ACTN</name>
<dbReference type="EMBL" id="JBHMCY010000012">
    <property type="protein sequence ID" value="MFB9462812.1"/>
    <property type="molecule type" value="Genomic_DNA"/>
</dbReference>
<reference evidence="3 4" key="1">
    <citation type="submission" date="2024-09" db="EMBL/GenBank/DDBJ databases">
        <authorList>
            <person name="Sun Q."/>
            <person name="Mori K."/>
        </authorList>
    </citation>
    <scope>NUCLEOTIDE SEQUENCE [LARGE SCALE GENOMIC DNA]</scope>
    <source>
        <strain evidence="3 4">JCM 6917</strain>
    </source>
</reference>
<keyword evidence="2" id="KW-1133">Transmembrane helix</keyword>
<evidence type="ECO:0000256" key="1">
    <source>
        <dbReference type="SAM" id="MobiDB-lite"/>
    </source>
</evidence>
<evidence type="ECO:0000313" key="4">
    <source>
        <dbReference type="Proteomes" id="UP001589709"/>
    </source>
</evidence>
<organism evidence="3 4">
    <name type="scientific">Streptomyces cinereospinus</name>
    <dbReference type="NCBI Taxonomy" id="285561"/>
    <lineage>
        <taxon>Bacteria</taxon>
        <taxon>Bacillati</taxon>
        <taxon>Actinomycetota</taxon>
        <taxon>Actinomycetes</taxon>
        <taxon>Kitasatosporales</taxon>
        <taxon>Streptomycetaceae</taxon>
        <taxon>Streptomyces</taxon>
    </lineage>
</organism>
<protein>
    <submittedName>
        <fullName evidence="3">Uncharacterized protein</fullName>
    </submittedName>
</protein>
<gene>
    <name evidence="3" type="ORF">ACFF45_08860</name>
</gene>
<feature type="transmembrane region" description="Helical" evidence="2">
    <location>
        <begin position="12"/>
        <end position="29"/>
    </location>
</feature>
<proteinExistence type="predicted"/>
<keyword evidence="2" id="KW-0812">Transmembrane</keyword>
<dbReference type="RefSeq" id="WP_381344243.1">
    <property type="nucleotide sequence ID" value="NZ_JBHMCY010000012.1"/>
</dbReference>
<keyword evidence="4" id="KW-1185">Reference proteome</keyword>
<keyword evidence="2" id="KW-0472">Membrane</keyword>
<evidence type="ECO:0000313" key="3">
    <source>
        <dbReference type="EMBL" id="MFB9462812.1"/>
    </source>
</evidence>
<sequence>MVWSATPDGSRTVATGIAALICAASIVALRGRGLRPVISNPAPATPQVNVYPAFPFAPQPTPDHDDLDDEPGNVHPPQR</sequence>